<organism evidence="7 8">
    <name type="scientific">Lobosporangium transversale</name>
    <dbReference type="NCBI Taxonomy" id="64571"/>
    <lineage>
        <taxon>Eukaryota</taxon>
        <taxon>Fungi</taxon>
        <taxon>Fungi incertae sedis</taxon>
        <taxon>Mucoromycota</taxon>
        <taxon>Mortierellomycotina</taxon>
        <taxon>Mortierellomycetes</taxon>
        <taxon>Mortierellales</taxon>
        <taxon>Mortierellaceae</taxon>
        <taxon>Lobosporangium</taxon>
    </lineage>
</organism>
<feature type="region of interest" description="Disordered" evidence="5">
    <location>
        <begin position="1"/>
        <end position="23"/>
    </location>
</feature>
<feature type="transmembrane region" description="Helical" evidence="6">
    <location>
        <begin position="242"/>
        <end position="264"/>
    </location>
</feature>
<dbReference type="GO" id="GO:0016020">
    <property type="term" value="C:membrane"/>
    <property type="evidence" value="ECO:0007669"/>
    <property type="project" value="UniProtKB-SubCell"/>
</dbReference>
<dbReference type="OrthoDB" id="3026777at2759"/>
<keyword evidence="3 6" id="KW-1133">Transmembrane helix</keyword>
<accession>A0A1Y2GJI2</accession>
<feature type="transmembrane region" description="Helical" evidence="6">
    <location>
        <begin position="175"/>
        <end position="194"/>
    </location>
</feature>
<protein>
    <submittedName>
        <fullName evidence="7">Major facilitator superfamily domain-containing protein</fullName>
    </submittedName>
</protein>
<dbReference type="InterPro" id="IPR011701">
    <property type="entry name" value="MFS"/>
</dbReference>
<comment type="subcellular location">
    <subcellularLocation>
        <location evidence="1">Membrane</location>
        <topology evidence="1">Multi-pass membrane protein</topology>
    </subcellularLocation>
</comment>
<dbReference type="RefSeq" id="XP_021880237.1">
    <property type="nucleotide sequence ID" value="XM_022027883.1"/>
</dbReference>
<dbReference type="InterPro" id="IPR036259">
    <property type="entry name" value="MFS_trans_sf"/>
</dbReference>
<feature type="transmembrane region" description="Helical" evidence="6">
    <location>
        <begin position="520"/>
        <end position="541"/>
    </location>
</feature>
<evidence type="ECO:0000256" key="3">
    <source>
        <dbReference type="ARBA" id="ARBA00022989"/>
    </source>
</evidence>
<dbReference type="Proteomes" id="UP000193648">
    <property type="component" value="Unassembled WGS sequence"/>
</dbReference>
<evidence type="ECO:0000256" key="2">
    <source>
        <dbReference type="ARBA" id="ARBA00022692"/>
    </source>
</evidence>
<dbReference type="InParanoid" id="A0A1Y2GJI2"/>
<evidence type="ECO:0000256" key="6">
    <source>
        <dbReference type="SAM" id="Phobius"/>
    </source>
</evidence>
<dbReference type="PANTHER" id="PTHR23507">
    <property type="entry name" value="ZGC:174356"/>
    <property type="match status" value="1"/>
</dbReference>
<evidence type="ECO:0000256" key="1">
    <source>
        <dbReference type="ARBA" id="ARBA00004141"/>
    </source>
</evidence>
<sequence length="611" mass="66582">MTLPDNASTSERQPLLANGQGSRLTDVTQEHSLRAGHKDGQHIDELDEVTRLTTLQLLPWYKRPSIAWLLPFVFMIAIVMGVSQAAQDQLIVKIICKDYHKGSNIPGQSSNTIIANTSGDFTHKSYYDDDSCSTTAIQALAALVMSRFRSLKYVTGIFTIGYHTSLSDVYGRKTLMFLTLIPALLTQLLIVYMAHPATNVGIGVLYVDALIMGLLGAGLLLEPAIFAYVADCTARADRSLSIGYMMVALAVGMIFGSILGGYLFKLTGDVTSAMTISIATLSVLIVYAMVLPESLPKNLQEGRIKKGSNADLSTTTAKPASISIMTIKKSLLMIFDPLLLFVPGRIDASGDVNVVPSKYMLVILIGAYGCLQFAVNGILVILIPYTNLVFKWTAAEDGAYYALSGVATFIVYVGIFPYLQKLYKIYIDKQSPKKTVHPTTPSSPLYSETGESFGNDDARMTEEALRPEITGTMAPAQDVAAMAEKRWKTLWADLTFFISGCIIFTIGYLIVFIFETDTSMFISCCIRALASISNPSFNSLLTSFVPVHQTGKALGGICILDTIIMSLSSLLYGWIFSETSVVMPSAVFLTSAVFSSFSFLASLSIWGLYRQ</sequence>
<dbReference type="SUPFAM" id="SSF103473">
    <property type="entry name" value="MFS general substrate transporter"/>
    <property type="match status" value="2"/>
</dbReference>
<dbReference type="PANTHER" id="PTHR23507:SF1">
    <property type="entry name" value="FI18259P1-RELATED"/>
    <property type="match status" value="1"/>
</dbReference>
<keyword evidence="8" id="KW-1185">Reference proteome</keyword>
<proteinExistence type="predicted"/>
<evidence type="ECO:0000256" key="4">
    <source>
        <dbReference type="ARBA" id="ARBA00023136"/>
    </source>
</evidence>
<dbReference type="AlphaFoldDB" id="A0A1Y2GJI2"/>
<keyword evidence="4 6" id="KW-0472">Membrane</keyword>
<name>A0A1Y2GJI2_9FUNG</name>
<feature type="transmembrane region" description="Helical" evidence="6">
    <location>
        <begin position="490"/>
        <end position="514"/>
    </location>
</feature>
<feature type="transmembrane region" description="Helical" evidence="6">
    <location>
        <begin position="587"/>
        <end position="609"/>
    </location>
</feature>
<gene>
    <name evidence="7" type="ORF">BCR41DRAFT_387276</name>
</gene>
<dbReference type="Pfam" id="PF07690">
    <property type="entry name" value="MFS_1"/>
    <property type="match status" value="1"/>
</dbReference>
<dbReference type="Gene3D" id="1.20.1250.20">
    <property type="entry name" value="MFS general substrate transporter like domains"/>
    <property type="match status" value="1"/>
</dbReference>
<evidence type="ECO:0000313" key="8">
    <source>
        <dbReference type="Proteomes" id="UP000193648"/>
    </source>
</evidence>
<feature type="transmembrane region" description="Helical" evidence="6">
    <location>
        <begin position="206"/>
        <end position="230"/>
    </location>
</feature>
<comment type="caution">
    <text evidence="7">The sequence shown here is derived from an EMBL/GenBank/DDBJ whole genome shotgun (WGS) entry which is preliminary data.</text>
</comment>
<feature type="transmembrane region" description="Helical" evidence="6">
    <location>
        <begin position="398"/>
        <end position="419"/>
    </location>
</feature>
<feature type="compositionally biased region" description="Polar residues" evidence="5">
    <location>
        <begin position="1"/>
        <end position="12"/>
    </location>
</feature>
<dbReference type="EMBL" id="MCFF01000024">
    <property type="protein sequence ID" value="ORZ12888.1"/>
    <property type="molecule type" value="Genomic_DNA"/>
</dbReference>
<reference evidence="7 8" key="1">
    <citation type="submission" date="2016-07" db="EMBL/GenBank/DDBJ databases">
        <title>Pervasive Adenine N6-methylation of Active Genes in Fungi.</title>
        <authorList>
            <consortium name="DOE Joint Genome Institute"/>
            <person name="Mondo S.J."/>
            <person name="Dannebaum R.O."/>
            <person name="Kuo R.C."/>
            <person name="Labutti K."/>
            <person name="Haridas S."/>
            <person name="Kuo A."/>
            <person name="Salamov A."/>
            <person name="Ahrendt S.R."/>
            <person name="Lipzen A."/>
            <person name="Sullivan W."/>
            <person name="Andreopoulos W.B."/>
            <person name="Clum A."/>
            <person name="Lindquist E."/>
            <person name="Daum C."/>
            <person name="Ramamoorthy G.K."/>
            <person name="Gryganskyi A."/>
            <person name="Culley D."/>
            <person name="Magnuson J.K."/>
            <person name="James T.Y."/>
            <person name="O'Malley M.A."/>
            <person name="Stajich J.E."/>
            <person name="Spatafora J.W."/>
            <person name="Visel A."/>
            <person name="Grigoriev I.V."/>
        </authorList>
    </citation>
    <scope>NUCLEOTIDE SEQUENCE [LARGE SCALE GENOMIC DNA]</scope>
    <source>
        <strain evidence="7 8">NRRL 3116</strain>
    </source>
</reference>
<evidence type="ECO:0000313" key="7">
    <source>
        <dbReference type="EMBL" id="ORZ12888.1"/>
    </source>
</evidence>
<feature type="transmembrane region" description="Helical" evidence="6">
    <location>
        <begin position="65"/>
        <end position="83"/>
    </location>
</feature>
<feature type="transmembrane region" description="Helical" evidence="6">
    <location>
        <begin position="553"/>
        <end position="575"/>
    </location>
</feature>
<dbReference type="GeneID" id="33569726"/>
<dbReference type="GO" id="GO:0022857">
    <property type="term" value="F:transmembrane transporter activity"/>
    <property type="evidence" value="ECO:0007669"/>
    <property type="project" value="InterPro"/>
</dbReference>
<evidence type="ECO:0000256" key="5">
    <source>
        <dbReference type="SAM" id="MobiDB-lite"/>
    </source>
</evidence>
<feature type="transmembrane region" description="Helical" evidence="6">
    <location>
        <begin position="270"/>
        <end position="290"/>
    </location>
</feature>
<keyword evidence="2 6" id="KW-0812">Transmembrane</keyword>
<feature type="transmembrane region" description="Helical" evidence="6">
    <location>
        <begin position="359"/>
        <end position="386"/>
    </location>
</feature>